<dbReference type="Proteomes" id="UP000033647">
    <property type="component" value="Unassembled WGS sequence"/>
</dbReference>
<dbReference type="InterPro" id="IPR019734">
    <property type="entry name" value="TPR_rpt"/>
</dbReference>
<keyword evidence="4" id="KW-0175">Coiled coil</keyword>
<reference evidence="6 7" key="1">
    <citation type="submission" date="2015-03" db="EMBL/GenBank/DDBJ databases">
        <title>RNA-seq based gene annotation and comparative genomics of four Zymoseptoria species reveal species-specific pathogenicity related genes and transposable element activity.</title>
        <authorList>
            <person name="Grandaubert J."/>
            <person name="Bhattacharyya A."/>
            <person name="Stukenbrock E.H."/>
        </authorList>
    </citation>
    <scope>NUCLEOTIDE SEQUENCE [LARGE SCALE GENOMIC DNA]</scope>
    <source>
        <strain evidence="6 7">Zb18110</strain>
    </source>
</reference>
<keyword evidence="3" id="KW-0802">TPR repeat</keyword>
<evidence type="ECO:0000256" key="2">
    <source>
        <dbReference type="ARBA" id="ARBA00038251"/>
    </source>
</evidence>
<dbReference type="Gene3D" id="1.25.40.10">
    <property type="entry name" value="Tetratricopeptide repeat domain"/>
    <property type="match status" value="2"/>
</dbReference>
<organism evidence="6 7">
    <name type="scientific">Zymoseptoria brevis</name>
    <dbReference type="NCBI Taxonomy" id="1047168"/>
    <lineage>
        <taxon>Eukaryota</taxon>
        <taxon>Fungi</taxon>
        <taxon>Dikarya</taxon>
        <taxon>Ascomycota</taxon>
        <taxon>Pezizomycotina</taxon>
        <taxon>Dothideomycetes</taxon>
        <taxon>Dothideomycetidae</taxon>
        <taxon>Mycosphaerellales</taxon>
        <taxon>Mycosphaerellaceae</taxon>
        <taxon>Zymoseptoria</taxon>
    </lineage>
</organism>
<evidence type="ECO:0000256" key="4">
    <source>
        <dbReference type="SAM" id="Coils"/>
    </source>
</evidence>
<accession>A0A0F4GNZ8</accession>
<protein>
    <submittedName>
        <fullName evidence="6">Filamentation protein (Rhf1)</fullName>
    </submittedName>
</protein>
<evidence type="ECO:0000256" key="1">
    <source>
        <dbReference type="ARBA" id="ARBA00002550"/>
    </source>
</evidence>
<dbReference type="SUPFAM" id="SSF48452">
    <property type="entry name" value="TPR-like"/>
    <property type="match status" value="2"/>
</dbReference>
<feature type="compositionally biased region" description="Low complexity" evidence="5">
    <location>
        <begin position="1074"/>
        <end position="1092"/>
    </location>
</feature>
<feature type="compositionally biased region" description="Polar residues" evidence="5">
    <location>
        <begin position="768"/>
        <end position="791"/>
    </location>
</feature>
<feature type="compositionally biased region" description="Polar residues" evidence="5">
    <location>
        <begin position="842"/>
        <end position="871"/>
    </location>
</feature>
<evidence type="ECO:0000256" key="5">
    <source>
        <dbReference type="SAM" id="MobiDB-lite"/>
    </source>
</evidence>
<proteinExistence type="inferred from homology"/>
<dbReference type="PANTHER" id="PTHR23083">
    <property type="entry name" value="TETRATRICOPEPTIDE REPEAT PROTEIN, TPR"/>
    <property type="match status" value="1"/>
</dbReference>
<feature type="compositionally biased region" description="Basic residues" evidence="5">
    <location>
        <begin position="810"/>
        <end position="828"/>
    </location>
</feature>
<dbReference type="InterPro" id="IPR051722">
    <property type="entry name" value="Endocytosis_PI4K-reg_protein"/>
</dbReference>
<dbReference type="SMART" id="SM00028">
    <property type="entry name" value="TPR"/>
    <property type="match status" value="6"/>
</dbReference>
<feature type="repeat" description="TPR" evidence="3">
    <location>
        <begin position="997"/>
        <end position="1030"/>
    </location>
</feature>
<feature type="coiled-coil region" evidence="4">
    <location>
        <begin position="289"/>
        <end position="316"/>
    </location>
</feature>
<gene>
    <name evidence="6" type="ORF">TI39_contig371g00004</name>
</gene>
<dbReference type="InterPro" id="IPR011990">
    <property type="entry name" value="TPR-like_helical_dom_sf"/>
</dbReference>
<feature type="region of interest" description="Disordered" evidence="5">
    <location>
        <begin position="715"/>
        <end position="917"/>
    </location>
</feature>
<name>A0A0F4GNZ8_9PEZI</name>
<dbReference type="EMBL" id="LAFY01000363">
    <property type="protein sequence ID" value="KJX99154.1"/>
    <property type="molecule type" value="Genomic_DNA"/>
</dbReference>
<comment type="function">
    <text evidence="1">Involved in endocytosis.</text>
</comment>
<dbReference type="AlphaFoldDB" id="A0A0F4GNZ8"/>
<dbReference type="PANTHER" id="PTHR23083:SF464">
    <property type="entry name" value="TETRATRICOPEPTIDE REPEAT DOMAIN 7, ISOFORM A"/>
    <property type="match status" value="1"/>
</dbReference>
<evidence type="ECO:0000313" key="6">
    <source>
        <dbReference type="EMBL" id="KJX99154.1"/>
    </source>
</evidence>
<feature type="compositionally biased region" description="Basic and acidic residues" evidence="5">
    <location>
        <begin position="829"/>
        <end position="841"/>
    </location>
</feature>
<keyword evidence="7" id="KW-1185">Reference proteome</keyword>
<evidence type="ECO:0000256" key="3">
    <source>
        <dbReference type="PROSITE-ProRule" id="PRU00339"/>
    </source>
</evidence>
<dbReference type="PROSITE" id="PS50005">
    <property type="entry name" value="TPR"/>
    <property type="match status" value="1"/>
</dbReference>
<feature type="region of interest" description="Disordered" evidence="5">
    <location>
        <begin position="1073"/>
        <end position="1128"/>
    </location>
</feature>
<dbReference type="STRING" id="1047168.A0A0F4GNZ8"/>
<evidence type="ECO:0000313" key="7">
    <source>
        <dbReference type="Proteomes" id="UP000033647"/>
    </source>
</evidence>
<sequence>MSLHKSPNAEKGARYLGLLDQALCAAHWSEVPELARKVEKHAPDRKSFTLAARSQCQIATASHRPTSAASNATSSLHSLGELVPRLLESTTATSAKSYPDDAFVASICLAEIYWMQESPIDALKVLEGATPPGQSVKSAAAPLGWLEVCTVKAAYIRAACLESTGRHSDARGCYQSAVIQTPGHRSAELRRWTERLLASACMYSVKKMPSPSAQDFSETYTAFKAWAAFWDRAGETNSAGTSNVDIPRRQVWKAYYDLLSTILQHGLLYNTTPQANHDLFVIAGPDYSREKYSASKRAQRKEIKEVERTYETLLIKETQFPKASQSNTEVEEWAEQVVTNWRAFSSGEWTDSDLEEGGKNAVSRIVLDILYRAATKTFHSTPILRHLFTVHTALGEFDLAMHAFNSYMEITDKGKAREEKTGKRSIGLDDDDEAVITVAEAVRVLCRYGDREQAEKALETTGALQKWLDQKRPITADRMLTNGGDHDYERPASQSSASALKPTSLAAAYRAMGISQAHWASLTFESSDRPGLLEQAASNLRRAQRYDEDSVETAYSLALVLARQRDVSGAIDVVRSVIESRDRPDIVREDAGSPSPHDRKRKLIPLWHLLALCLTADDEFEAAVQMCQASFKQFGNPLVLFGQPMETMLRDPEKAIPSDFGARGLVDQMEGFEKEGILQIKMTEIALVELTEGPEAAVDMTDELLSAYSRLFGSPGLPTRSQKPEPAVPTTNSRLGGTLRSIAGSIRPRSSRSVCSEKGTSRRLSLASADNTTFLPPPSAATSDNNTQDLSSPIAITVTNGDKADAEKPRGRHAHHPHLPHLPFHGRKHGDASRSRTRDESLTVSDQDPISSNENTTLPQPQKADTSNAQQHLGAIPHNEAHTNLPAPPGHDNQPPRQDVRLPAPHPASASTIPEPHLSPYYERRQNIGVLVKTWLFIAELYIRAETYDDAQNAVSNAARFAEALETGLAGEDGGTSAMKLCLKGWGKGQSIDDLLADVWAAKAQLSLALSKPFAALSHYEQAVSLSPDHPTAIIGLSNLLLDIFEEILPAEEPIPSTRPLLIASNPLIREARPTLPRPTSSSSGPSRRPSLVGTPSFLDQKPRPVIEDDTDEPTTTTGRRVRPDPTPAELNRLAARDRAYMLLSNLTKLGTGWDDSEAWMAFARACELSGEVKRARQALWWVVELEEKRGVRGWEVVGAGGYTL</sequence>
<comment type="caution">
    <text evidence="6">The sequence shown here is derived from an EMBL/GenBank/DDBJ whole genome shotgun (WGS) entry which is preliminary data.</text>
</comment>
<dbReference type="OrthoDB" id="29013at2759"/>
<comment type="similarity">
    <text evidence="2">Belongs to the YPP1 family.</text>
</comment>